<keyword evidence="3 7" id="KW-1134">Transmembrane beta strand</keyword>
<organism evidence="9 10">
    <name type="scientific">Flavivirga rizhaonensis</name>
    <dbReference type="NCBI Taxonomy" id="2559571"/>
    <lineage>
        <taxon>Bacteria</taxon>
        <taxon>Pseudomonadati</taxon>
        <taxon>Bacteroidota</taxon>
        <taxon>Flavobacteriia</taxon>
        <taxon>Flavobacteriales</taxon>
        <taxon>Flavobacteriaceae</taxon>
        <taxon>Flavivirga</taxon>
    </lineage>
</organism>
<dbReference type="InterPro" id="IPR008969">
    <property type="entry name" value="CarboxyPept-like_regulatory"/>
</dbReference>
<dbReference type="EMBL" id="SRSO01000016">
    <property type="protein sequence ID" value="TGV02161.1"/>
    <property type="molecule type" value="Genomic_DNA"/>
</dbReference>
<keyword evidence="2 7" id="KW-0813">Transport</keyword>
<dbReference type="PROSITE" id="PS52016">
    <property type="entry name" value="TONB_DEPENDENT_REC_3"/>
    <property type="match status" value="1"/>
</dbReference>
<dbReference type="InterPro" id="IPR037066">
    <property type="entry name" value="Plug_dom_sf"/>
</dbReference>
<reference evidence="9 10" key="1">
    <citation type="submission" date="2019-04" db="EMBL/GenBank/DDBJ databases">
        <authorList>
            <person name="Liu A."/>
        </authorList>
    </citation>
    <scope>NUCLEOTIDE SEQUENCE [LARGE SCALE GENOMIC DNA]</scope>
    <source>
        <strain evidence="9 10">RZ03</strain>
    </source>
</reference>
<keyword evidence="6 7" id="KW-0998">Cell outer membrane</keyword>
<evidence type="ECO:0000256" key="1">
    <source>
        <dbReference type="ARBA" id="ARBA00004571"/>
    </source>
</evidence>
<gene>
    <name evidence="9" type="ORF">EM932_12400</name>
</gene>
<comment type="caution">
    <text evidence="9">The sequence shown here is derived from an EMBL/GenBank/DDBJ whole genome shotgun (WGS) entry which is preliminary data.</text>
</comment>
<name>A0A4S1DVI6_9FLAO</name>
<keyword evidence="9" id="KW-0675">Receptor</keyword>
<dbReference type="InterPro" id="IPR036942">
    <property type="entry name" value="Beta-barrel_TonB_sf"/>
</dbReference>
<evidence type="ECO:0000259" key="8">
    <source>
        <dbReference type="Pfam" id="PF07715"/>
    </source>
</evidence>
<evidence type="ECO:0000256" key="3">
    <source>
        <dbReference type="ARBA" id="ARBA00022452"/>
    </source>
</evidence>
<dbReference type="OrthoDB" id="9768177at2"/>
<dbReference type="FunFam" id="2.60.40.1120:FF:000003">
    <property type="entry name" value="Outer membrane protein Omp121"/>
    <property type="match status" value="1"/>
</dbReference>
<dbReference type="InterPro" id="IPR023996">
    <property type="entry name" value="TonB-dep_OMP_SusC/RagA"/>
</dbReference>
<dbReference type="GO" id="GO:0009279">
    <property type="term" value="C:cell outer membrane"/>
    <property type="evidence" value="ECO:0007669"/>
    <property type="project" value="UniProtKB-SubCell"/>
</dbReference>
<dbReference type="AlphaFoldDB" id="A0A4S1DVI6"/>
<dbReference type="InterPro" id="IPR023997">
    <property type="entry name" value="TonB-dep_OMP_SusC/RagA_CS"/>
</dbReference>
<feature type="domain" description="TonB-dependent receptor plug" evidence="8">
    <location>
        <begin position="221"/>
        <end position="354"/>
    </location>
</feature>
<dbReference type="Gene3D" id="2.60.40.1120">
    <property type="entry name" value="Carboxypeptidase-like, regulatory domain"/>
    <property type="match status" value="1"/>
</dbReference>
<protein>
    <submittedName>
        <fullName evidence="9">TonB-dependent receptor</fullName>
    </submittedName>
</protein>
<dbReference type="InterPro" id="IPR039426">
    <property type="entry name" value="TonB-dep_rcpt-like"/>
</dbReference>
<evidence type="ECO:0000256" key="6">
    <source>
        <dbReference type="ARBA" id="ARBA00023237"/>
    </source>
</evidence>
<dbReference type="InterPro" id="IPR012910">
    <property type="entry name" value="Plug_dom"/>
</dbReference>
<dbReference type="Proteomes" id="UP000307602">
    <property type="component" value="Unassembled WGS sequence"/>
</dbReference>
<sequence length="1147" mass="126166">MEIKLTKSRFKKRFLIIVMKTFIFLLCTTVFSLSPKHVLSQNSKIVIEEDITVTVDEVFKIIKAQTSDYMFIYPEDLFRDFPKIQLKRGKIRLNKLLNMSLSLGDVNVIVTKNNTILIKEKSRNDKRQQKEVSGKVTDKNGLAVPGATVRIKGTNTGTATDFDGKYSITVPSPENVLVFSFLGYETQEIVVNDQTTINVLLNESVTSLDETVIIGYGSVKKQNLTGSVGVVDMVGITNQAPTVNLDNALQGQVAGVFVSSSSGQPGSAARVRIRGATSLFGSNQPLYVIDGIPVVATSNIPTGGSQGQSLGNELNQEGLSTPLGNINSADIESITVLKDASATAVYGSRAANGVIVINTKRGAYGEDPKFQANMSLSTQRPRTLEVLNAAQFREAWTTAVENGTVNNAYTQSVLDGSYFGDANTNWEDEVSPGSPITSNYNLSVQGGSQKTRFGLSLGANTQEGVFESTGFDRYTFNLNLDTKVNDKWLMGVKTNISFSEQKSLDPGITQTIYNYRPDIPVFDEDGNYSFSPMITRQNPVALSKGSNNNKTFLFLGSAFAQVILAEGLKFKTSFALNFNNGNQRSFYPKFTNVGGFDRRFGDGDGYAQESRNNSSNILWQNELSFDKSFNSHNLNAVALATFEKNSSSQVLAWGEGFENEILTNINSATIFTDGSSQQVGSGLISYIARVNYDFDEKYLLTLAGRVDGSSRFAPDNEYAFFPSVAGAWRLSEEPFLEDSEIVEDLKIRASYGIAGQQAFGPYPWRTLFIAEDYGPDPSVIPSQLGNNALKWETTRLFDLGLDFSLFKGRLYGSVAYFTKDTKDLLFNARPGVSTGFRSITANIGDTQNRGYELEIKADIIRSESFSWNLDLNITTLDNKLTKISDDFLRDDGYISGFGGGGLLRVGSPLGIIFGYEAEGLFQTQEEIDLLNAGSDTGVYQNARTSPGDVRFKDITGPDGVPDGRITNLDQTTIGNAQPDFFGGFNSTFRYKGFALSTFFNFSIGNEIEAFGLARDTNFASTFLGENKTTDVLNAWTPENPNTNVPRIIYFDPNNNDRTSSHYVYDGSYLRLKTLNFSYTFPDSVIKRLKFVDQVSLFFIAQNLLTITNYPGADPEATNLFNNDISAGRDNNRFPVAKVFTTGIRIGF</sequence>
<comment type="subcellular location">
    <subcellularLocation>
        <location evidence="1 7">Cell outer membrane</location>
        <topology evidence="1 7">Multi-pass membrane protein</topology>
    </subcellularLocation>
</comment>
<dbReference type="RefSeq" id="WP_135877513.1">
    <property type="nucleotide sequence ID" value="NZ_SRSO01000016.1"/>
</dbReference>
<keyword evidence="4 7" id="KW-0812">Transmembrane</keyword>
<dbReference type="NCBIfam" id="TIGR04057">
    <property type="entry name" value="SusC_RagA_signa"/>
    <property type="match status" value="1"/>
</dbReference>
<dbReference type="SUPFAM" id="SSF49464">
    <property type="entry name" value="Carboxypeptidase regulatory domain-like"/>
    <property type="match status" value="1"/>
</dbReference>
<comment type="similarity">
    <text evidence="7">Belongs to the TonB-dependent receptor family.</text>
</comment>
<dbReference type="NCBIfam" id="TIGR04056">
    <property type="entry name" value="OMP_RagA_SusC"/>
    <property type="match status" value="1"/>
</dbReference>
<keyword evidence="10" id="KW-1185">Reference proteome</keyword>
<evidence type="ECO:0000256" key="4">
    <source>
        <dbReference type="ARBA" id="ARBA00022692"/>
    </source>
</evidence>
<keyword evidence="5 7" id="KW-0472">Membrane</keyword>
<dbReference type="Gene3D" id="2.40.170.20">
    <property type="entry name" value="TonB-dependent receptor, beta-barrel domain"/>
    <property type="match status" value="1"/>
</dbReference>
<proteinExistence type="inferred from homology"/>
<evidence type="ECO:0000256" key="2">
    <source>
        <dbReference type="ARBA" id="ARBA00022448"/>
    </source>
</evidence>
<dbReference type="Pfam" id="PF07715">
    <property type="entry name" value="Plug"/>
    <property type="match status" value="1"/>
</dbReference>
<dbReference type="SUPFAM" id="SSF56935">
    <property type="entry name" value="Porins"/>
    <property type="match status" value="1"/>
</dbReference>
<accession>A0A4S1DVI6</accession>
<dbReference type="Pfam" id="PF13715">
    <property type="entry name" value="CarbopepD_reg_2"/>
    <property type="match status" value="1"/>
</dbReference>
<evidence type="ECO:0000256" key="7">
    <source>
        <dbReference type="PROSITE-ProRule" id="PRU01360"/>
    </source>
</evidence>
<evidence type="ECO:0000313" key="10">
    <source>
        <dbReference type="Proteomes" id="UP000307602"/>
    </source>
</evidence>
<evidence type="ECO:0000256" key="5">
    <source>
        <dbReference type="ARBA" id="ARBA00023136"/>
    </source>
</evidence>
<dbReference type="Gene3D" id="2.170.130.10">
    <property type="entry name" value="TonB-dependent receptor, plug domain"/>
    <property type="match status" value="1"/>
</dbReference>
<evidence type="ECO:0000313" key="9">
    <source>
        <dbReference type="EMBL" id="TGV02161.1"/>
    </source>
</evidence>